<dbReference type="PANTHER" id="PTHR16112">
    <property type="entry name" value="METHYL-CPG BINDING PROTEIN, DROSOPHILA"/>
    <property type="match status" value="1"/>
</dbReference>
<dbReference type="EMBL" id="CADEPI010000186">
    <property type="protein sequence ID" value="CAB3379427.1"/>
    <property type="molecule type" value="Genomic_DNA"/>
</dbReference>
<feature type="region of interest" description="Disordered" evidence="3">
    <location>
        <begin position="415"/>
        <end position="462"/>
    </location>
</feature>
<evidence type="ECO:0000259" key="4">
    <source>
        <dbReference type="PROSITE" id="PS50812"/>
    </source>
</evidence>
<dbReference type="Pfam" id="PF00855">
    <property type="entry name" value="PWWP"/>
    <property type="match status" value="1"/>
</dbReference>
<dbReference type="CDD" id="cd20140">
    <property type="entry name" value="PWWP_PWWP2"/>
    <property type="match status" value="1"/>
</dbReference>
<feature type="compositionally biased region" description="Low complexity" evidence="3">
    <location>
        <begin position="423"/>
        <end position="434"/>
    </location>
</feature>
<evidence type="ECO:0000313" key="6">
    <source>
        <dbReference type="Proteomes" id="UP000494165"/>
    </source>
</evidence>
<evidence type="ECO:0000256" key="2">
    <source>
        <dbReference type="ARBA" id="ARBA00023163"/>
    </source>
</evidence>
<dbReference type="OrthoDB" id="5964980at2759"/>
<dbReference type="Proteomes" id="UP000494165">
    <property type="component" value="Unassembled WGS sequence"/>
</dbReference>
<dbReference type="FunFam" id="2.30.30.140:FF:000036">
    <property type="entry name" value="PWWP domain-containing protein 2A"/>
    <property type="match status" value="1"/>
</dbReference>
<gene>
    <name evidence="5" type="ORF">CLODIP_2_CD04764</name>
</gene>
<dbReference type="PANTHER" id="PTHR16112:SF22">
    <property type="entry name" value="PWWP DOMAIN-CONTAINING 2B"/>
    <property type="match status" value="1"/>
</dbReference>
<evidence type="ECO:0000313" key="5">
    <source>
        <dbReference type="EMBL" id="CAB3379427.1"/>
    </source>
</evidence>
<proteinExistence type="predicted"/>
<dbReference type="GO" id="GO:0010369">
    <property type="term" value="C:chromocenter"/>
    <property type="evidence" value="ECO:0007669"/>
    <property type="project" value="TreeGrafter"/>
</dbReference>
<keyword evidence="1" id="KW-0805">Transcription regulation</keyword>
<accession>A0A8S1DGW0</accession>
<dbReference type="PROSITE" id="PS50812">
    <property type="entry name" value="PWWP"/>
    <property type="match status" value="1"/>
</dbReference>
<feature type="domain" description="PWWP" evidence="4">
    <location>
        <begin position="480"/>
        <end position="540"/>
    </location>
</feature>
<comment type="caution">
    <text evidence="5">The sequence shown here is derived from an EMBL/GenBank/DDBJ whole genome shotgun (WGS) entry which is preliminary data.</text>
</comment>
<dbReference type="GO" id="GO:0005634">
    <property type="term" value="C:nucleus"/>
    <property type="evidence" value="ECO:0007669"/>
    <property type="project" value="TreeGrafter"/>
</dbReference>
<dbReference type="InterPro" id="IPR000313">
    <property type="entry name" value="PWWP_dom"/>
</dbReference>
<dbReference type="AlphaFoldDB" id="A0A8S1DGW0"/>
<keyword evidence="2" id="KW-0804">Transcription</keyword>
<evidence type="ECO:0000256" key="3">
    <source>
        <dbReference type="SAM" id="MobiDB-lite"/>
    </source>
</evidence>
<feature type="region of interest" description="Disordered" evidence="3">
    <location>
        <begin position="327"/>
        <end position="386"/>
    </location>
</feature>
<evidence type="ECO:0000256" key="1">
    <source>
        <dbReference type="ARBA" id="ARBA00023015"/>
    </source>
</evidence>
<organism evidence="5 6">
    <name type="scientific">Cloeon dipterum</name>
    <dbReference type="NCBI Taxonomy" id="197152"/>
    <lineage>
        <taxon>Eukaryota</taxon>
        <taxon>Metazoa</taxon>
        <taxon>Ecdysozoa</taxon>
        <taxon>Arthropoda</taxon>
        <taxon>Hexapoda</taxon>
        <taxon>Insecta</taxon>
        <taxon>Pterygota</taxon>
        <taxon>Palaeoptera</taxon>
        <taxon>Ephemeroptera</taxon>
        <taxon>Pisciforma</taxon>
        <taxon>Baetidae</taxon>
        <taxon>Cloeon</taxon>
    </lineage>
</organism>
<keyword evidence="6" id="KW-1185">Reference proteome</keyword>
<feature type="compositionally biased region" description="Basic and acidic residues" evidence="3">
    <location>
        <begin position="188"/>
        <end position="202"/>
    </location>
</feature>
<feature type="region of interest" description="Disordered" evidence="3">
    <location>
        <begin position="161"/>
        <end position="225"/>
    </location>
</feature>
<sequence length="594" mass="66279">MLAEGLRLCLCEYSTNMADDIEGDSIGNLKNSEIAVQVEDAVNDVLVVSFRYQGKVYQGALLDSTKRQFPCGITAPKDFLTPPPPPPVVSLEGEGAEAAHVSNVVHRHTYFQNNGELHPPLNFKSLKGQGNKQRQPNKKLTVRLRPRKVLCANCKSTCNPADPAKPMPVISEPPTSNSRTTRRSLRNTAEEDQRGATFKEPEFVLLNGPTPENDSCSNSSTEDGKKAGKIKIVGNYWISPTRDSEEDVKDPLAIEESDKMVLRKKRSVGSMEDLWDESILEEGNKRSKLVDSLESPRTTTPVIKISFGAQGTVMKIPSKIQSFDGVENSENESERAAKKAMKKAKKRKFDWEVPSTFGEGRRHKHKHLKKHKKSRHRDEHDDEQWNVSKTDEEIKEQCLKQRLSISLKRLNATAYMRRDQDDPTPSSSTSPSPDGSEDVPNFPETDLAAEPPAPESHEPEQMVTLDVQSCVTAEGRRMNVGDVVWGKIHGFPWWPGKVLSINISRKEDGVCLSSHAHVSWYGSHTSSKMPCDQLNPFIESFKVRYNKKKRGPYKEAIRQATNEAEQLATLPVPSASPSQILPVTSSPREVNVLS</sequence>
<protein>
    <recommendedName>
        <fullName evidence="4">PWWP domain-containing protein</fullName>
    </recommendedName>
</protein>
<feature type="compositionally biased region" description="Polar residues" evidence="3">
    <location>
        <begin position="210"/>
        <end position="221"/>
    </location>
</feature>
<feature type="compositionally biased region" description="Basic residues" evidence="3">
    <location>
        <begin position="338"/>
        <end position="348"/>
    </location>
</feature>
<dbReference type="SUPFAM" id="SSF63748">
    <property type="entry name" value="Tudor/PWWP/MBT"/>
    <property type="match status" value="1"/>
</dbReference>
<dbReference type="SMART" id="SM00293">
    <property type="entry name" value="PWWP"/>
    <property type="match status" value="1"/>
</dbReference>
<reference evidence="5 6" key="1">
    <citation type="submission" date="2020-04" db="EMBL/GenBank/DDBJ databases">
        <authorList>
            <person name="Alioto T."/>
            <person name="Alioto T."/>
            <person name="Gomez Garrido J."/>
        </authorList>
    </citation>
    <scope>NUCLEOTIDE SEQUENCE [LARGE SCALE GENOMIC DNA]</scope>
</reference>
<name>A0A8S1DGW0_9INSE</name>
<dbReference type="GO" id="GO:0003682">
    <property type="term" value="F:chromatin binding"/>
    <property type="evidence" value="ECO:0007669"/>
    <property type="project" value="TreeGrafter"/>
</dbReference>
<dbReference type="Gene3D" id="2.30.30.140">
    <property type="match status" value="1"/>
</dbReference>
<feature type="compositionally biased region" description="Basic residues" evidence="3">
    <location>
        <begin position="361"/>
        <end position="375"/>
    </location>
</feature>